<accession>A0A016QS72</accession>
<dbReference type="STRING" id="1476583.DEIPH_ctg017orf0219"/>
<evidence type="ECO:0000256" key="1">
    <source>
        <dbReference type="SAM" id="MobiDB-lite"/>
    </source>
</evidence>
<organism evidence="2 3">
    <name type="scientific">Deinococcus phoenicis</name>
    <dbReference type="NCBI Taxonomy" id="1476583"/>
    <lineage>
        <taxon>Bacteria</taxon>
        <taxon>Thermotogati</taxon>
        <taxon>Deinococcota</taxon>
        <taxon>Deinococci</taxon>
        <taxon>Deinococcales</taxon>
        <taxon>Deinococcaceae</taxon>
        <taxon>Deinococcus</taxon>
    </lineage>
</organism>
<comment type="caution">
    <text evidence="2">The sequence shown here is derived from an EMBL/GenBank/DDBJ whole genome shotgun (WGS) entry which is preliminary data.</text>
</comment>
<sequence>MRFGELKTGAETVTPNWVFDVLGELTLASDMKVLAFLAKHRLYQHSTFKTWEIAGKTGLDVRTVQASTKRLGEAGHIVSAGGEHCLRGACAKPAQPLHKSTRAKTHANPRQEGKKPIPEVKEVREEMEQEQERELSGGIGTAGPRTLSLRVQEDSEKPQTAGGTAGAEAPDGASPGPARPFIVPFQPPANAGNTRPTSLEEVPPGAAGGEPGDSSPTAATRTALEIAFGPVFLAQLLGEGEARPGWLSLEAGRVAELHQRALESSGPRPWRTKLILDLDKEVTQGNAGRGKRRQDLTEEEWMA</sequence>
<evidence type="ECO:0000313" key="3">
    <source>
        <dbReference type="Proteomes" id="UP000020492"/>
    </source>
</evidence>
<evidence type="ECO:0000313" key="2">
    <source>
        <dbReference type="EMBL" id="EYB68841.1"/>
    </source>
</evidence>
<dbReference type="OrthoDB" id="70455at2"/>
<feature type="compositionally biased region" description="Basic and acidic residues" evidence="1">
    <location>
        <begin position="109"/>
        <end position="135"/>
    </location>
</feature>
<dbReference type="AlphaFoldDB" id="A0A016QS72"/>
<name>A0A016QS72_9DEIO</name>
<dbReference type="Proteomes" id="UP000020492">
    <property type="component" value="Unassembled WGS sequence"/>
</dbReference>
<dbReference type="EMBL" id="JHAC01000017">
    <property type="protein sequence ID" value="EYB68841.1"/>
    <property type="molecule type" value="Genomic_DNA"/>
</dbReference>
<dbReference type="RefSeq" id="WP_034355360.1">
    <property type="nucleotide sequence ID" value="NZ_JHAC01000017.1"/>
</dbReference>
<gene>
    <name evidence="2" type="ORF">DEIPH_ctg017orf0219</name>
</gene>
<keyword evidence="3" id="KW-1185">Reference proteome</keyword>
<reference evidence="2 3" key="1">
    <citation type="submission" date="2014-03" db="EMBL/GenBank/DDBJ databases">
        <title>Draft genome sequence of Deinococcus phoenicis 1P10ME.</title>
        <authorList>
            <person name="Stepanov V.G."/>
            <person name="Vaishampayan P."/>
            <person name="Venkateswaran K."/>
            <person name="Fox G.E."/>
        </authorList>
    </citation>
    <scope>NUCLEOTIDE SEQUENCE [LARGE SCALE GENOMIC DNA]</scope>
    <source>
        <strain evidence="2 3">1P10ME</strain>
    </source>
</reference>
<proteinExistence type="predicted"/>
<feature type="region of interest" description="Disordered" evidence="1">
    <location>
        <begin position="281"/>
        <end position="303"/>
    </location>
</feature>
<feature type="region of interest" description="Disordered" evidence="1">
    <location>
        <begin position="94"/>
        <end position="217"/>
    </location>
</feature>
<dbReference type="PATRIC" id="fig|1476583.3.peg.1205"/>
<protein>
    <submittedName>
        <fullName evidence="2">Uncharacterized protein</fullName>
    </submittedName>
</protein>